<gene>
    <name evidence="2" type="ORF">HMPREF1979_02458</name>
</gene>
<feature type="compositionally biased region" description="Polar residues" evidence="1">
    <location>
        <begin position="1"/>
        <end position="15"/>
    </location>
</feature>
<dbReference type="EMBL" id="AWSE01000163">
    <property type="protein sequence ID" value="ERH22549.1"/>
    <property type="molecule type" value="Genomic_DNA"/>
</dbReference>
<evidence type="ECO:0000256" key="1">
    <source>
        <dbReference type="SAM" id="MobiDB-lite"/>
    </source>
</evidence>
<reference evidence="2 3" key="1">
    <citation type="submission" date="2013-08" db="EMBL/GenBank/DDBJ databases">
        <authorList>
            <person name="Weinstock G."/>
            <person name="Sodergren E."/>
            <person name="Wylie T."/>
            <person name="Fulton L."/>
            <person name="Fulton R."/>
            <person name="Fronick C."/>
            <person name="O'Laughlin M."/>
            <person name="Godfrey J."/>
            <person name="Miner T."/>
            <person name="Herter B."/>
            <person name="Appelbaum E."/>
            <person name="Cordes M."/>
            <person name="Lek S."/>
            <person name="Wollam A."/>
            <person name="Pepin K.H."/>
            <person name="Palsikar V.B."/>
            <person name="Mitreva M."/>
            <person name="Wilson R.K."/>
        </authorList>
    </citation>
    <scope>NUCLEOTIDE SEQUENCE [LARGE SCALE GENOMIC DNA]</scope>
    <source>
        <strain evidence="2 3">F0542</strain>
    </source>
</reference>
<protein>
    <submittedName>
        <fullName evidence="2">Uncharacterized protein</fullName>
    </submittedName>
</protein>
<comment type="caution">
    <text evidence="2">The sequence shown here is derived from an EMBL/GenBank/DDBJ whole genome shotgun (WGS) entry which is preliminary data.</text>
</comment>
<name>U1QL86_9ACTO</name>
<proteinExistence type="predicted"/>
<organism evidence="2 3">
    <name type="scientific">Actinomyces johnsonii F0542</name>
    <dbReference type="NCBI Taxonomy" id="1321818"/>
    <lineage>
        <taxon>Bacteria</taxon>
        <taxon>Bacillati</taxon>
        <taxon>Actinomycetota</taxon>
        <taxon>Actinomycetes</taxon>
        <taxon>Actinomycetales</taxon>
        <taxon>Actinomycetaceae</taxon>
        <taxon>Actinomyces</taxon>
    </lineage>
</organism>
<dbReference type="HOGENOM" id="CLU_2340524_0_0_11"/>
<evidence type="ECO:0000313" key="2">
    <source>
        <dbReference type="EMBL" id="ERH22549.1"/>
    </source>
</evidence>
<evidence type="ECO:0000313" key="3">
    <source>
        <dbReference type="Proteomes" id="UP000016536"/>
    </source>
</evidence>
<dbReference type="AlphaFoldDB" id="U1QL86"/>
<feature type="region of interest" description="Disordered" evidence="1">
    <location>
        <begin position="1"/>
        <end position="29"/>
    </location>
</feature>
<keyword evidence="3" id="KW-1185">Reference proteome</keyword>
<dbReference type="Proteomes" id="UP000016536">
    <property type="component" value="Unassembled WGS sequence"/>
</dbReference>
<accession>U1QL86</accession>
<sequence>MNKSAKNSYSVSVEQDTGHHPVGGPSPGKNDFALLTPYIDRPAPIPAGWRLSVSPSQVATRSLSQVFSAHSPRVVRLPQKTVTIPSFLLLRFGICAP</sequence>